<feature type="compositionally biased region" description="Basic and acidic residues" evidence="2">
    <location>
        <begin position="655"/>
        <end position="677"/>
    </location>
</feature>
<feature type="compositionally biased region" description="Basic and acidic residues" evidence="2">
    <location>
        <begin position="215"/>
        <end position="234"/>
    </location>
</feature>
<feature type="compositionally biased region" description="Polar residues" evidence="2">
    <location>
        <begin position="703"/>
        <end position="712"/>
    </location>
</feature>
<organism evidence="4 5">
    <name type="scientific">Thamnophis sirtalis</name>
    <dbReference type="NCBI Taxonomy" id="35019"/>
    <lineage>
        <taxon>Eukaryota</taxon>
        <taxon>Metazoa</taxon>
        <taxon>Chordata</taxon>
        <taxon>Craniata</taxon>
        <taxon>Vertebrata</taxon>
        <taxon>Euteleostomi</taxon>
        <taxon>Lepidosauria</taxon>
        <taxon>Squamata</taxon>
        <taxon>Bifurcata</taxon>
        <taxon>Unidentata</taxon>
        <taxon>Episquamata</taxon>
        <taxon>Toxicofera</taxon>
        <taxon>Serpentes</taxon>
        <taxon>Colubroidea</taxon>
        <taxon>Colubridae</taxon>
        <taxon>Natricinae</taxon>
        <taxon>Thamnophis</taxon>
    </lineage>
</organism>
<feature type="region of interest" description="Disordered" evidence="2">
    <location>
        <begin position="1"/>
        <end position="45"/>
    </location>
</feature>
<dbReference type="PANTHER" id="PTHR12505:SF22">
    <property type="entry name" value="BAH AND COILED-COIL DOMAIN-CONTAINING PROTEIN 1"/>
    <property type="match status" value="1"/>
</dbReference>
<feature type="compositionally biased region" description="Acidic residues" evidence="2">
    <location>
        <begin position="1574"/>
        <end position="1591"/>
    </location>
</feature>
<evidence type="ECO:0000313" key="5">
    <source>
        <dbReference type="RefSeq" id="XP_013921443.1"/>
    </source>
</evidence>
<evidence type="ECO:0000256" key="1">
    <source>
        <dbReference type="SAM" id="Coils"/>
    </source>
</evidence>
<name>A0A6I9YBE5_9SAUR</name>
<dbReference type="RefSeq" id="XP_013921443.1">
    <property type="nucleotide sequence ID" value="XM_014065968.1"/>
</dbReference>
<feature type="compositionally biased region" description="Low complexity" evidence="2">
    <location>
        <begin position="78"/>
        <end position="97"/>
    </location>
</feature>
<dbReference type="GeneID" id="106548575"/>
<evidence type="ECO:0000259" key="3">
    <source>
        <dbReference type="Pfam" id="PF24912"/>
    </source>
</evidence>
<dbReference type="OrthoDB" id="6426227at2759"/>
<dbReference type="InterPro" id="IPR056841">
    <property type="entry name" value="TNRC18_BAHCC1-like_SH3"/>
</dbReference>
<dbReference type="CTD" id="57597"/>
<reference evidence="5" key="1">
    <citation type="submission" date="2025-08" db="UniProtKB">
        <authorList>
            <consortium name="RefSeq"/>
        </authorList>
    </citation>
    <scope>IDENTIFICATION</scope>
    <source>
        <tissue evidence="5">Skeletal muscle</tissue>
    </source>
</reference>
<gene>
    <name evidence="5" type="primary">BAHCC1</name>
</gene>
<accession>A0A6I9YBE5</accession>
<dbReference type="KEGG" id="tsr:106548575"/>
<feature type="region of interest" description="Disordered" evidence="2">
    <location>
        <begin position="1241"/>
        <end position="1390"/>
    </location>
</feature>
<feature type="region of interest" description="Disordered" evidence="2">
    <location>
        <begin position="1574"/>
        <end position="1593"/>
    </location>
</feature>
<feature type="domain" description="TNRC18/BAHCC1-like SH3" evidence="3">
    <location>
        <begin position="1601"/>
        <end position="1658"/>
    </location>
</feature>
<feature type="region of interest" description="Disordered" evidence="2">
    <location>
        <begin position="647"/>
        <end position="756"/>
    </location>
</feature>
<dbReference type="PANTHER" id="PTHR12505">
    <property type="entry name" value="PHD FINGER TRANSCRIPTION FACTOR"/>
    <property type="match status" value="1"/>
</dbReference>
<dbReference type="Pfam" id="PF24912">
    <property type="entry name" value="SH3_TNRC18"/>
    <property type="match status" value="1"/>
</dbReference>
<evidence type="ECO:0000256" key="2">
    <source>
        <dbReference type="SAM" id="MobiDB-lite"/>
    </source>
</evidence>
<feature type="region of interest" description="Disordered" evidence="2">
    <location>
        <begin position="215"/>
        <end position="235"/>
    </location>
</feature>
<keyword evidence="4" id="KW-1185">Reference proteome</keyword>
<feature type="coiled-coil region" evidence="1">
    <location>
        <begin position="1133"/>
        <end position="1174"/>
    </location>
</feature>
<evidence type="ECO:0000313" key="4">
    <source>
        <dbReference type="Proteomes" id="UP000504617"/>
    </source>
</evidence>
<feature type="region of interest" description="Disordered" evidence="2">
    <location>
        <begin position="796"/>
        <end position="962"/>
    </location>
</feature>
<feature type="region of interest" description="Disordered" evidence="2">
    <location>
        <begin position="78"/>
        <end position="111"/>
    </location>
</feature>
<proteinExistence type="predicted"/>
<dbReference type="Proteomes" id="UP000504617">
    <property type="component" value="Unplaced"/>
</dbReference>
<protein>
    <submittedName>
        <fullName evidence="5">BAH and coiled-coil domain-containing protein 1</fullName>
    </submittedName>
</protein>
<dbReference type="InterPro" id="IPR052429">
    <property type="entry name" value="BAH_domain_protein"/>
</dbReference>
<feature type="compositionally biased region" description="Basic residues" evidence="2">
    <location>
        <begin position="1312"/>
        <end position="1321"/>
    </location>
</feature>
<feature type="compositionally biased region" description="Polar residues" evidence="2">
    <location>
        <begin position="20"/>
        <end position="34"/>
    </location>
</feature>
<sequence>MDGREFAPPPPLLAERGHRNSSSRLASAGHNSVQHGGHFQPGKYFPSPISMATHTAGSGLMGNSPASSFMGSFLSSSLGSAAPPHPTGPTSSPSEPAFHGPHSGTSQIWFSHSHEAPGYPRFSGSLASTFLPMSHLDHHGNNNVLYGQHRFYESQKDNFYLRNLPAQPTLLSTNHNFPSIARAAPGHPIGSCSRDREAGHGQKCHKDYERCAVSKEKGTKGESKERAAEEEAKERHKLVMPMTPEINCKEGTLQRGSCDNRPKYLPSCLLSSKVLNGDSGKAVLPSCGGGLLPRHAVAQSRCAKDLGHHEPPQSYSECLERRQMLHHSVSYTVPSSLPTGPPALSTTTGSFPCLQLHSSPDGMCPLQDKASRELRISGATFVPSVGHLTDKSRSFQVPSEPCEGKERPHEMGPEHPATYGHHHFSHFKAEGKVERRLDWPQNTNARLKGLEYLNSTGPDSHFGSLPHQPKGGHFEMIPPQDCTRPNSQETLCKLSQSCCTLDKAPKEPPVSSTQKVARIRHQQHLQTEMEQAGAHAESKRKSMELGSLGYSGPHLPPWPVQGQGPPLSMAEERKGSYLDPFSSSLQQAALMTQGSVLTQEMQTPPDEVSAMKNLLKYSNQALIVGQKAPYVGLGSLKGSCAHQDGGKHLGTKGQQDLERSDCARSRDHDLSHGDGEVRQPPVGIAVAVARQKDTLSRPEPAYGSSSSRQSRTAMGLKGDTSIGLSRKPEEPPPELELPGPEKPLKPSHKAVALNAPPKGLSPAAACSVKLSSCCHPPKCPGPCTLPVCPAVVPRSPAVSPVPSQNSTGPEAVDKQPEGQPAQDYPKSLEPDLPPGYTYPVAGLGYASPFPRDPADPDTMQTVSTAAEPEQSRTFPPEQEPRCKAEASPPSGTGDSEVEPTHVHPPHLLVHPQRPSSTEMIKETPSCSLLVRDSSDDLDSTQKEHQEEPSSDAATPGPSPEVITTEESPVAALEVDCQEAESNAVLPDDPSTQTDVQVAPYGLDALIAASINLGELPDLESPSSAASLPLPSPSSSGIPGIALLSELAELEHCQRHCDSVLDEDLAAFNLQSLATLAAAWALVEATGFESSPPDLLSLADAAPCVNLRPRMRVSRRKYIWTPKAKPVCPLKAAIENLDTQEVEMRMRLAELQRRYKEKQRELAKLQRRHDHEIEVRSFYRYAVCLLETVSNQKMLRSWACMLLHGSFEMNFLSPTCVFFSIHRSVKATLSLLCSELRAEGEPKKKKRKISETTYSGIKSSQEKVRCKKSSSQSKLASTVVHKASHLKQKVKSKVLPTSIGPFRRKEPIPCTRIQKKLSRTKSSKAASPKYPQQDLTPLEAKPSPGNAEADDNHHRDYESDDGGGGGDDNLTSDNSSPIHVTVNPPVIGPSPSSVVKMEANQKAKKKKERQGLLGPYRIPSPEGQVKIKRRPVKPGLGRLEKVPVCRAGSCENSSKKKLKSKAKEFHCGPGTSSTAEGLFSSIQARSFANRDDAGKLSSERLKKATRKSKVLQSALRRKNGALTLSPRNAKAILSKGKKLSKVKSKVVSKQCKGRAVSRLMESFAIEDHFEFDDNSSFSEEEEMTPTGAEEDMTSAQSCTILKEDLQDGLRVLIPKEDSLLYAGNVKSLQPPDIYSIVIEGERGNRQRIYSQEQLLQEAVILKTEEEVISVCKKPALLIYTIHGNNNAA</sequence>
<feature type="compositionally biased region" description="Polar residues" evidence="2">
    <location>
        <begin position="1368"/>
        <end position="1377"/>
    </location>
</feature>
<keyword evidence="1" id="KW-0175">Coiled coil</keyword>
<feature type="compositionally biased region" description="Basic residues" evidence="2">
    <location>
        <begin position="1281"/>
        <end position="1291"/>
    </location>
</feature>
<feature type="compositionally biased region" description="Low complexity" evidence="2">
    <location>
        <begin position="1381"/>
        <end position="1390"/>
    </location>
</feature>